<feature type="compositionally biased region" description="Low complexity" evidence="1">
    <location>
        <begin position="77"/>
        <end position="101"/>
    </location>
</feature>
<sequence length="263" mass="26835">MALDDELRQLFTTDDRLDVPVRGDAEQIIVAGARRVRRRRIVAATASGALGVVVVVVVGIALAGASPDAMPPATANSTTRPAAPVSSSTSPPTHTSATAPAVEPGPEDTTTEKQPKSTPTKPTDAGPPALRFQVVGPTGLRALTLGQTIEEAQATGLLGAKTSDEGDCAVYALAGDDRVSGQVYIATTVRMIEADPVQTPEGVGPGWTIGQVEDVYPALDEADADTGHALVPVPGNAAAGFLFGFADGVVTTVTLQSTDQTCV</sequence>
<keyword evidence="2" id="KW-0812">Transmembrane</keyword>
<organism evidence="3 4">
    <name type="scientific">Actinophytocola oryzae</name>
    <dbReference type="NCBI Taxonomy" id="502181"/>
    <lineage>
        <taxon>Bacteria</taxon>
        <taxon>Bacillati</taxon>
        <taxon>Actinomycetota</taxon>
        <taxon>Actinomycetes</taxon>
        <taxon>Pseudonocardiales</taxon>
        <taxon>Pseudonocardiaceae</taxon>
    </lineage>
</organism>
<dbReference type="Proteomes" id="UP000294927">
    <property type="component" value="Unassembled WGS sequence"/>
</dbReference>
<name>A0A4V3FTD5_9PSEU</name>
<evidence type="ECO:0000256" key="2">
    <source>
        <dbReference type="SAM" id="Phobius"/>
    </source>
</evidence>
<evidence type="ECO:0000313" key="3">
    <source>
        <dbReference type="EMBL" id="TDV50931.1"/>
    </source>
</evidence>
<proteinExistence type="predicted"/>
<dbReference type="RefSeq" id="WP_133904146.1">
    <property type="nucleotide sequence ID" value="NZ_SOCP01000006.1"/>
</dbReference>
<keyword evidence="2" id="KW-1133">Transmembrane helix</keyword>
<dbReference type="AlphaFoldDB" id="A0A4V3FTD5"/>
<comment type="caution">
    <text evidence="3">The sequence shown here is derived from an EMBL/GenBank/DDBJ whole genome shotgun (WGS) entry which is preliminary data.</text>
</comment>
<reference evidence="3 4" key="1">
    <citation type="submission" date="2019-03" db="EMBL/GenBank/DDBJ databases">
        <title>Genomic Encyclopedia of Archaeal and Bacterial Type Strains, Phase II (KMG-II): from individual species to whole genera.</title>
        <authorList>
            <person name="Goeker M."/>
        </authorList>
    </citation>
    <scope>NUCLEOTIDE SEQUENCE [LARGE SCALE GENOMIC DNA]</scope>
    <source>
        <strain evidence="3 4">DSM 45499</strain>
    </source>
</reference>
<accession>A0A4V3FTD5</accession>
<keyword evidence="4" id="KW-1185">Reference proteome</keyword>
<evidence type="ECO:0000313" key="4">
    <source>
        <dbReference type="Proteomes" id="UP000294927"/>
    </source>
</evidence>
<gene>
    <name evidence="3" type="ORF">CLV71_106277</name>
</gene>
<evidence type="ECO:0000256" key="1">
    <source>
        <dbReference type="SAM" id="MobiDB-lite"/>
    </source>
</evidence>
<protein>
    <submittedName>
        <fullName evidence="3">Uncharacterized protein</fullName>
    </submittedName>
</protein>
<keyword evidence="2" id="KW-0472">Membrane</keyword>
<feature type="region of interest" description="Disordered" evidence="1">
    <location>
        <begin position="66"/>
        <end position="132"/>
    </location>
</feature>
<dbReference type="EMBL" id="SOCP01000006">
    <property type="protein sequence ID" value="TDV50931.1"/>
    <property type="molecule type" value="Genomic_DNA"/>
</dbReference>
<dbReference type="OrthoDB" id="3695075at2"/>
<feature type="transmembrane region" description="Helical" evidence="2">
    <location>
        <begin position="41"/>
        <end position="65"/>
    </location>
</feature>